<dbReference type="InterPro" id="IPR003593">
    <property type="entry name" value="AAA+_ATPase"/>
</dbReference>
<keyword evidence="1" id="KW-0547">Nucleotide-binding</keyword>
<dbReference type="PROSITE" id="PS50045">
    <property type="entry name" value="SIGMA54_INTERACT_4"/>
    <property type="match status" value="1"/>
</dbReference>
<keyword evidence="4" id="KW-0804">Transcription</keyword>
<dbReference type="Gene3D" id="1.10.10.60">
    <property type="entry name" value="Homeodomain-like"/>
    <property type="match status" value="1"/>
</dbReference>
<dbReference type="InterPro" id="IPR025944">
    <property type="entry name" value="Sigma_54_int_dom_CS"/>
</dbReference>
<dbReference type="InterPro" id="IPR058031">
    <property type="entry name" value="AAA_lid_NorR"/>
</dbReference>
<evidence type="ECO:0000256" key="4">
    <source>
        <dbReference type="ARBA" id="ARBA00023163"/>
    </source>
</evidence>
<dbReference type="RefSeq" id="WP_394831773.1">
    <property type="nucleotide sequence ID" value="NZ_CP089929.1"/>
</dbReference>
<keyword evidence="7" id="KW-1185">Reference proteome</keyword>
<evidence type="ECO:0000313" key="7">
    <source>
        <dbReference type="Proteomes" id="UP001374803"/>
    </source>
</evidence>
<proteinExistence type="predicted"/>
<keyword evidence="3" id="KW-0805">Transcription regulation</keyword>
<protein>
    <submittedName>
        <fullName evidence="6">Sigma 54-interacting transcriptional regulator</fullName>
    </submittedName>
</protein>
<dbReference type="InterPro" id="IPR002078">
    <property type="entry name" value="Sigma_54_int"/>
</dbReference>
<dbReference type="Gene3D" id="1.10.8.60">
    <property type="match status" value="1"/>
</dbReference>
<keyword evidence="2" id="KW-0067">ATP-binding</keyword>
<dbReference type="Pfam" id="PF00158">
    <property type="entry name" value="Sigma54_activat"/>
    <property type="match status" value="1"/>
</dbReference>
<evidence type="ECO:0000256" key="2">
    <source>
        <dbReference type="ARBA" id="ARBA00022840"/>
    </source>
</evidence>
<accession>A0ABZ2KX62</accession>
<evidence type="ECO:0000313" key="6">
    <source>
        <dbReference type="EMBL" id="WXB02146.1"/>
    </source>
</evidence>
<dbReference type="SMART" id="SM00382">
    <property type="entry name" value="AAA"/>
    <property type="match status" value="1"/>
</dbReference>
<evidence type="ECO:0000256" key="1">
    <source>
        <dbReference type="ARBA" id="ARBA00022741"/>
    </source>
</evidence>
<evidence type="ECO:0000256" key="3">
    <source>
        <dbReference type="ARBA" id="ARBA00023015"/>
    </source>
</evidence>
<name>A0ABZ2KX62_9BACT</name>
<dbReference type="Pfam" id="PF02954">
    <property type="entry name" value="HTH_8"/>
    <property type="match status" value="1"/>
</dbReference>
<dbReference type="SUPFAM" id="SSF46689">
    <property type="entry name" value="Homeodomain-like"/>
    <property type="match status" value="1"/>
</dbReference>
<dbReference type="InterPro" id="IPR027417">
    <property type="entry name" value="P-loop_NTPase"/>
</dbReference>
<dbReference type="Gene3D" id="3.40.50.300">
    <property type="entry name" value="P-loop containing nucleotide triphosphate hydrolases"/>
    <property type="match status" value="1"/>
</dbReference>
<dbReference type="EMBL" id="CP089983">
    <property type="protein sequence ID" value="WXB02146.1"/>
    <property type="molecule type" value="Genomic_DNA"/>
</dbReference>
<gene>
    <name evidence="6" type="ORF">LVJ94_35180</name>
</gene>
<dbReference type="Proteomes" id="UP001374803">
    <property type="component" value="Chromosome"/>
</dbReference>
<dbReference type="InterPro" id="IPR009057">
    <property type="entry name" value="Homeodomain-like_sf"/>
</dbReference>
<dbReference type="SUPFAM" id="SSF52540">
    <property type="entry name" value="P-loop containing nucleoside triphosphate hydrolases"/>
    <property type="match status" value="1"/>
</dbReference>
<sequence length="429" mass="46870">MISVLVIIEGDLGRLIVDALDAKVRDVRVHRCNLKEAQARRFAVDLTIIDRTVGEGPRWALVRAQHAPLFVVGEDIEMPFDVAKFVQAIIEAAANRGGERDDELIAIDPPLRTALRVIEQAAKRRSGVLITGPTGVGKELLAQRLHVASRRKGPLVALNCAALPAMLADTALFGHVRGAFTGAVSTAKGAFVEADRGTLFLDEIGELEASVQGKLLRALEEGKVRAVGAARDVCVDVRVVAATNRPLEAEMATKRFRNDLYYRLATFHIAVPPLRVRPRDLDALIDRFHSSHDRGGAVAISSEARQILQLYAWPGNVRELRNVLERVLSLASGDAVSAETLVALAPELAGLADTRDPGEVASLRQALSEVEGEVIREFLASGKFERQQLAHRLGIHRSTLWRKMKRIMSRDHDGVSSTSPDGPVARRRI</sequence>
<dbReference type="InterPro" id="IPR002197">
    <property type="entry name" value="HTH_Fis"/>
</dbReference>
<dbReference type="Pfam" id="PF25601">
    <property type="entry name" value="AAA_lid_14"/>
    <property type="match status" value="1"/>
</dbReference>
<dbReference type="CDD" id="cd00009">
    <property type="entry name" value="AAA"/>
    <property type="match status" value="1"/>
</dbReference>
<dbReference type="PROSITE" id="PS00688">
    <property type="entry name" value="SIGMA54_INTERACT_3"/>
    <property type="match status" value="1"/>
</dbReference>
<feature type="domain" description="Sigma-54 factor interaction" evidence="5">
    <location>
        <begin position="104"/>
        <end position="329"/>
    </location>
</feature>
<dbReference type="PANTHER" id="PTHR32071:SF122">
    <property type="entry name" value="SIGMA FACTOR"/>
    <property type="match status" value="1"/>
</dbReference>
<reference evidence="6" key="1">
    <citation type="submission" date="2021-12" db="EMBL/GenBank/DDBJ databases">
        <title>Discovery of the Pendulisporaceae a myxobacterial family with distinct sporulation behavior and unique specialized metabolism.</title>
        <authorList>
            <person name="Garcia R."/>
            <person name="Popoff A."/>
            <person name="Bader C.D."/>
            <person name="Loehr J."/>
            <person name="Walesch S."/>
            <person name="Walt C."/>
            <person name="Boldt J."/>
            <person name="Bunk B."/>
            <person name="Haeckl F.J.F.P.J."/>
            <person name="Gunesch A.P."/>
            <person name="Birkelbach J."/>
            <person name="Nuebel U."/>
            <person name="Pietschmann T."/>
            <person name="Bach T."/>
            <person name="Mueller R."/>
        </authorList>
    </citation>
    <scope>NUCLEOTIDE SEQUENCE</scope>
    <source>
        <strain evidence="6">MSr11367</strain>
    </source>
</reference>
<dbReference type="PANTHER" id="PTHR32071">
    <property type="entry name" value="TRANSCRIPTIONAL REGULATORY PROTEIN"/>
    <property type="match status" value="1"/>
</dbReference>
<evidence type="ECO:0000259" key="5">
    <source>
        <dbReference type="PROSITE" id="PS50045"/>
    </source>
</evidence>
<organism evidence="6 7">
    <name type="scientific">Pendulispora rubella</name>
    <dbReference type="NCBI Taxonomy" id="2741070"/>
    <lineage>
        <taxon>Bacteria</taxon>
        <taxon>Pseudomonadati</taxon>
        <taxon>Myxococcota</taxon>
        <taxon>Myxococcia</taxon>
        <taxon>Myxococcales</taxon>
        <taxon>Sorangiineae</taxon>
        <taxon>Pendulisporaceae</taxon>
        <taxon>Pendulispora</taxon>
    </lineage>
</organism>